<dbReference type="Proteomes" id="UP000553706">
    <property type="component" value="Unassembled WGS sequence"/>
</dbReference>
<reference evidence="1 2" key="1">
    <citation type="submission" date="2020-08" db="EMBL/GenBank/DDBJ databases">
        <title>Genomic Encyclopedia of Type Strains, Phase IV (KMG-IV): sequencing the most valuable type-strain genomes for metagenomic binning, comparative biology and taxonomic classification.</title>
        <authorList>
            <person name="Goeker M."/>
        </authorList>
    </citation>
    <scope>NUCLEOTIDE SEQUENCE [LARGE SCALE GENOMIC DNA]</scope>
    <source>
        <strain evidence="1 2">DSM 27026</strain>
    </source>
</reference>
<accession>A0A840VQL9</accession>
<keyword evidence="1" id="KW-0378">Hydrolase</keyword>
<evidence type="ECO:0000313" key="1">
    <source>
        <dbReference type="EMBL" id="MBB5372592.1"/>
    </source>
</evidence>
<dbReference type="EC" id="3.2.2.9" evidence="1"/>
<organism evidence="1 2">
    <name type="scientific">Acidocella aromatica</name>
    <dbReference type="NCBI Taxonomy" id="1303579"/>
    <lineage>
        <taxon>Bacteria</taxon>
        <taxon>Pseudomonadati</taxon>
        <taxon>Pseudomonadota</taxon>
        <taxon>Alphaproteobacteria</taxon>
        <taxon>Acetobacterales</taxon>
        <taxon>Acidocellaceae</taxon>
        <taxon>Acidocella</taxon>
    </lineage>
</organism>
<evidence type="ECO:0000313" key="2">
    <source>
        <dbReference type="Proteomes" id="UP000553706"/>
    </source>
</evidence>
<dbReference type="Gene3D" id="3.40.50.1580">
    <property type="entry name" value="Nucleoside phosphorylase domain"/>
    <property type="match status" value="1"/>
</dbReference>
<sequence length="216" mass="22205">MERGKIGIITGLTAEARWLREAGFMVQAGGGTPLGAERAAQALAREGAQGLVSFGLAGGLKPGLSPGSILVPPAVIEGTRTYICDFALMEFLGGSTGTSILAGQKIAATAHDKALLYRRSHPAAIDLESGAVGRVAAEKGLPFAVLRAVTDPAELDLPPAAMVALKDNGSVDLVKVLLSVLKQPKQVPGLIALGRDAKAARAALIARVKTLPPRTF</sequence>
<dbReference type="GO" id="GO:0008782">
    <property type="term" value="F:adenosylhomocysteine nucleosidase activity"/>
    <property type="evidence" value="ECO:0007669"/>
    <property type="project" value="UniProtKB-EC"/>
</dbReference>
<dbReference type="SUPFAM" id="SSF53167">
    <property type="entry name" value="Purine and uridine phosphorylases"/>
    <property type="match status" value="1"/>
</dbReference>
<comment type="caution">
    <text evidence="1">The sequence shown here is derived from an EMBL/GenBank/DDBJ whole genome shotgun (WGS) entry which is preliminary data.</text>
</comment>
<name>A0A840VQL9_9PROT</name>
<protein>
    <submittedName>
        <fullName evidence="1">Adenosylhomocysteine nucleosidase</fullName>
        <ecNumber evidence="1">3.2.2.9</ecNumber>
    </submittedName>
</protein>
<proteinExistence type="predicted"/>
<dbReference type="GO" id="GO:0009116">
    <property type="term" value="P:nucleoside metabolic process"/>
    <property type="evidence" value="ECO:0007669"/>
    <property type="project" value="InterPro"/>
</dbReference>
<dbReference type="EMBL" id="JACHFJ010000002">
    <property type="protein sequence ID" value="MBB5372592.1"/>
    <property type="molecule type" value="Genomic_DNA"/>
</dbReference>
<dbReference type="AlphaFoldDB" id="A0A840VQL9"/>
<dbReference type="RefSeq" id="WP_183265600.1">
    <property type="nucleotide sequence ID" value="NZ_JACHFJ010000002.1"/>
</dbReference>
<gene>
    <name evidence="1" type="ORF">HNP71_000830</name>
</gene>
<keyword evidence="1" id="KW-0326">Glycosidase</keyword>
<dbReference type="InterPro" id="IPR035994">
    <property type="entry name" value="Nucleoside_phosphorylase_sf"/>
</dbReference>
<keyword evidence="2" id="KW-1185">Reference proteome</keyword>